<gene>
    <name evidence="3" type="ORF">GCM10009745_41030</name>
</gene>
<evidence type="ECO:0000259" key="2">
    <source>
        <dbReference type="SMART" id="SM00923"/>
    </source>
</evidence>
<dbReference type="SUPFAM" id="SSF160582">
    <property type="entry name" value="MbtH-like"/>
    <property type="match status" value="1"/>
</dbReference>
<dbReference type="Proteomes" id="UP001500280">
    <property type="component" value="Unassembled WGS sequence"/>
</dbReference>
<dbReference type="SMART" id="SM00923">
    <property type="entry name" value="MbtH"/>
    <property type="match status" value="1"/>
</dbReference>
<dbReference type="Pfam" id="PF03621">
    <property type="entry name" value="MbtH"/>
    <property type="match status" value="1"/>
</dbReference>
<reference evidence="3 4" key="1">
    <citation type="journal article" date="2019" name="Int. J. Syst. Evol. Microbiol.">
        <title>The Global Catalogue of Microorganisms (GCM) 10K type strain sequencing project: providing services to taxonomists for standard genome sequencing and annotation.</title>
        <authorList>
            <consortium name="The Broad Institute Genomics Platform"/>
            <consortium name="The Broad Institute Genome Sequencing Center for Infectious Disease"/>
            <person name="Wu L."/>
            <person name="Ma J."/>
        </authorList>
    </citation>
    <scope>NUCLEOTIDE SEQUENCE [LARGE SCALE GENOMIC DNA]</scope>
    <source>
        <strain evidence="3 4">JCM 14307</strain>
    </source>
</reference>
<name>A0ABN2HPW4_9ACTN</name>
<comment type="caution">
    <text evidence="3">The sequence shown here is derived from an EMBL/GenBank/DDBJ whole genome shotgun (WGS) entry which is preliminary data.</text>
</comment>
<dbReference type="InterPro" id="IPR037407">
    <property type="entry name" value="MLP_fam"/>
</dbReference>
<dbReference type="InterPro" id="IPR038020">
    <property type="entry name" value="MbtH-like_sf"/>
</dbReference>
<evidence type="ECO:0000256" key="1">
    <source>
        <dbReference type="SAM" id="MobiDB-lite"/>
    </source>
</evidence>
<dbReference type="EMBL" id="BAAANF010000015">
    <property type="protein sequence ID" value="GAA1691488.1"/>
    <property type="molecule type" value="Genomic_DNA"/>
</dbReference>
<feature type="region of interest" description="Disordered" evidence="1">
    <location>
        <begin position="71"/>
        <end position="90"/>
    </location>
</feature>
<feature type="domain" description="MbtH-like" evidence="2">
    <location>
        <begin position="9"/>
        <end position="55"/>
    </location>
</feature>
<evidence type="ECO:0000313" key="3">
    <source>
        <dbReference type="EMBL" id="GAA1691488.1"/>
    </source>
</evidence>
<dbReference type="Gene3D" id="2.40.250.10">
    <property type="entry name" value="Core binding factor, beta subunit"/>
    <property type="match status" value="1"/>
</dbReference>
<protein>
    <recommendedName>
        <fullName evidence="2">MbtH-like domain-containing protein</fullName>
    </recommendedName>
</protein>
<organism evidence="3 4">
    <name type="scientific">Kribbella yunnanensis</name>
    <dbReference type="NCBI Taxonomy" id="190194"/>
    <lineage>
        <taxon>Bacteria</taxon>
        <taxon>Bacillati</taxon>
        <taxon>Actinomycetota</taxon>
        <taxon>Actinomycetes</taxon>
        <taxon>Propionibacteriales</taxon>
        <taxon>Kribbellaceae</taxon>
        <taxon>Kribbella</taxon>
    </lineage>
</organism>
<keyword evidence="4" id="KW-1185">Reference proteome</keyword>
<sequence>MFEMVEEEDPFDAYKVVVNHEEQYSIWPVERDNPPGWNAVGEQGSKQECLDYIETVWTDMRPLSLRKKMAEWAANPPPTRPYSDPRPEGRSLVERLSEGRHPVEVSLRPENSAAAVKRCIDRGYIHVRFPETKGGTELGLRLNPELSDWRAGNFEAAQGSVRLVGDLTLDLVKVRCVAEIDLVTLQGQGHLQPINEPDPD</sequence>
<evidence type="ECO:0000313" key="4">
    <source>
        <dbReference type="Proteomes" id="UP001500280"/>
    </source>
</evidence>
<dbReference type="PANTHER" id="PTHR38444">
    <property type="entry name" value="ENTEROBACTIN BIOSYNTHESIS PROTEIN YBDZ"/>
    <property type="match status" value="1"/>
</dbReference>
<dbReference type="InterPro" id="IPR005153">
    <property type="entry name" value="MbtH-like_dom"/>
</dbReference>
<proteinExistence type="predicted"/>
<dbReference type="PANTHER" id="PTHR38444:SF1">
    <property type="entry name" value="ENTEROBACTIN BIOSYNTHESIS PROTEIN YBDZ"/>
    <property type="match status" value="1"/>
</dbReference>
<accession>A0ABN2HPW4</accession>
<dbReference type="Gene3D" id="3.90.820.10">
    <property type="entry name" value="Structural Genomics, Unknown Function 30-nov-00 1gh9 Mol_id"/>
    <property type="match status" value="1"/>
</dbReference>
<dbReference type="InterPro" id="IPR036552">
    <property type="entry name" value="CBF_bsu_sf"/>
</dbReference>